<gene>
    <name evidence="12" type="ORF">CUNI_LOCUS2690</name>
</gene>
<reference evidence="12" key="1">
    <citation type="submission" date="2021-04" db="EMBL/GenBank/DDBJ databases">
        <authorList>
            <consortium name="Molecular Ecology Group"/>
        </authorList>
    </citation>
    <scope>NUCLEOTIDE SEQUENCE</scope>
</reference>
<dbReference type="AlphaFoldDB" id="A0A8S3YNK3"/>
<dbReference type="PANTHER" id="PTHR11616:SF321">
    <property type="entry name" value="SODIUM-DEPENDENT NUTRIENT AMINO ACID TRANSPORTER 1-RELATED"/>
    <property type="match status" value="1"/>
</dbReference>
<feature type="binding site" evidence="8">
    <location>
        <position position="34"/>
    </location>
    <ligand>
        <name>Na(+)</name>
        <dbReference type="ChEBI" id="CHEBI:29101"/>
        <label>1</label>
    </ligand>
</feature>
<feature type="binding site" evidence="8">
    <location>
        <position position="417"/>
    </location>
    <ligand>
        <name>Na(+)</name>
        <dbReference type="ChEBI" id="CHEBI:29101"/>
        <label>1</label>
    </ligand>
</feature>
<feature type="transmembrane region" description="Helical" evidence="11">
    <location>
        <begin position="111"/>
        <end position="129"/>
    </location>
</feature>
<keyword evidence="7" id="KW-0325">Glycoprotein</keyword>
<comment type="similarity">
    <text evidence="2 10">Belongs to the sodium:neurotransmitter symporter (SNF) (TC 2.A.22) family.</text>
</comment>
<dbReference type="GO" id="GO:0046872">
    <property type="term" value="F:metal ion binding"/>
    <property type="evidence" value="ECO:0007669"/>
    <property type="project" value="UniProtKB-KW"/>
</dbReference>
<feature type="transmembrane region" description="Helical" evidence="11">
    <location>
        <begin position="26"/>
        <end position="44"/>
    </location>
</feature>
<accession>A0A8S3YNK3</accession>
<dbReference type="InterPro" id="IPR037272">
    <property type="entry name" value="SNS_sf"/>
</dbReference>
<keyword evidence="6 11" id="KW-0472">Membrane</keyword>
<feature type="transmembrane region" description="Helical" evidence="11">
    <location>
        <begin position="446"/>
        <end position="472"/>
    </location>
</feature>
<dbReference type="PROSITE" id="PS50267">
    <property type="entry name" value="NA_NEUROTRAN_SYMP_3"/>
    <property type="match status" value="1"/>
</dbReference>
<dbReference type="SUPFAM" id="SSF161070">
    <property type="entry name" value="SNF-like"/>
    <property type="match status" value="1"/>
</dbReference>
<sequence>MAEKSPDKDAHKETPERTGWSNQLEFFFSCVGYAVGLGNIWRFPYLAFQHGGGAFLIPYVIMLVICGLPLFFMELAFGQFGSLGPITIWRVCPLFTGVGIAMVLISFMVCLYYNVIIMYAIFYLLTSLISLDNSLPWSTCDNAWNTKFCITHRPDFSNTSQAEAVNITLDRMDATCVAQKLTSVNMSMMSPSLTLNFTMAHLADCDRAVLPSEEYFTRFVLKLHEADNIGSLGSMSWKLLALLALTWLIQFFGLRKGVETSGKVVYFLASFPYVVLVALLIRGVTLEGFMKGIEFYIIPKWDRLNNINVWRDAATQIFYSLGPAFGTLITIASYNPFKHNCYRDAVLVTVINCSTSIFAGFVIFSMLGYMAHVTNQEVQHVTSSGAGLVFVVYPEGISRMPAAPLWACLFFIMLIFLGLDSQLAMFETVISAIIDEFPSFLRRRRVMFTFICHVIGFILGIPMVTYGGIWVLTLLNSYSASYALMLTCLCELIALNYVYGNKNFCADIEMMLGFSPNLYWRCCWMVVTPLAIVTMMILSGVQYTPVDYGGYEFEPWAQGLGFATVGLPILSILLVAVIQMFRYGGLKQAIKPHPEWGPANKSHRIGRYAMSNEGFQPDMDLQDVIAYNTTSSTIQQSDSSATNNNRSS</sequence>
<keyword evidence="5 11" id="KW-1133">Transmembrane helix</keyword>
<dbReference type="PRINTS" id="PR00176">
    <property type="entry name" value="NANEUSMPORT"/>
</dbReference>
<evidence type="ECO:0000256" key="5">
    <source>
        <dbReference type="ARBA" id="ARBA00022989"/>
    </source>
</evidence>
<feature type="binding site" evidence="8">
    <location>
        <position position="420"/>
    </location>
    <ligand>
        <name>Na(+)</name>
        <dbReference type="ChEBI" id="CHEBI:29101"/>
        <label>1</label>
    </ligand>
</feature>
<evidence type="ECO:0000256" key="10">
    <source>
        <dbReference type="RuleBase" id="RU003732"/>
    </source>
</evidence>
<comment type="caution">
    <text evidence="12">The sequence shown here is derived from an EMBL/GenBank/DDBJ whole genome shotgun (WGS) entry which is preliminary data.</text>
</comment>
<feature type="binding site" evidence="8">
    <location>
        <position position="320"/>
    </location>
    <ligand>
        <name>Na(+)</name>
        <dbReference type="ChEBI" id="CHEBI:29101"/>
        <label>2</label>
    </ligand>
</feature>
<keyword evidence="13" id="KW-1185">Reference proteome</keyword>
<evidence type="ECO:0000256" key="9">
    <source>
        <dbReference type="PIRSR" id="PIRSR600175-2"/>
    </source>
</evidence>
<protein>
    <recommendedName>
        <fullName evidence="10">Transporter</fullName>
    </recommendedName>
</protein>
<dbReference type="Proteomes" id="UP000678393">
    <property type="component" value="Unassembled WGS sequence"/>
</dbReference>
<dbReference type="PROSITE" id="PS00610">
    <property type="entry name" value="NA_NEUROTRAN_SYMP_1"/>
    <property type="match status" value="1"/>
</dbReference>
<feature type="binding site" evidence="8">
    <location>
        <position position="352"/>
    </location>
    <ligand>
        <name>Na(+)</name>
        <dbReference type="ChEBI" id="CHEBI:29101"/>
        <label>2</label>
    </ligand>
</feature>
<organism evidence="12 13">
    <name type="scientific">Candidula unifasciata</name>
    <dbReference type="NCBI Taxonomy" id="100452"/>
    <lineage>
        <taxon>Eukaryota</taxon>
        <taxon>Metazoa</taxon>
        <taxon>Spiralia</taxon>
        <taxon>Lophotrochozoa</taxon>
        <taxon>Mollusca</taxon>
        <taxon>Gastropoda</taxon>
        <taxon>Heterobranchia</taxon>
        <taxon>Euthyneura</taxon>
        <taxon>Panpulmonata</taxon>
        <taxon>Eupulmonata</taxon>
        <taxon>Stylommatophora</taxon>
        <taxon>Helicina</taxon>
        <taxon>Helicoidea</taxon>
        <taxon>Geomitridae</taxon>
        <taxon>Candidula</taxon>
    </lineage>
</organism>
<feature type="transmembrane region" description="Helical" evidence="11">
    <location>
        <begin position="317"/>
        <end position="334"/>
    </location>
</feature>
<name>A0A8S3YNK3_9EUPU</name>
<feature type="transmembrane region" description="Helical" evidence="11">
    <location>
        <begin position="235"/>
        <end position="252"/>
    </location>
</feature>
<evidence type="ECO:0000313" key="12">
    <source>
        <dbReference type="EMBL" id="CAG5117132.1"/>
    </source>
</evidence>
<dbReference type="GO" id="GO:0005886">
    <property type="term" value="C:plasma membrane"/>
    <property type="evidence" value="ECO:0007669"/>
    <property type="project" value="TreeGrafter"/>
</dbReference>
<evidence type="ECO:0000313" key="13">
    <source>
        <dbReference type="Proteomes" id="UP000678393"/>
    </source>
</evidence>
<evidence type="ECO:0000256" key="2">
    <source>
        <dbReference type="ARBA" id="ARBA00006459"/>
    </source>
</evidence>
<feature type="transmembrane region" description="Helical" evidence="11">
    <location>
        <begin position="86"/>
        <end position="104"/>
    </location>
</feature>
<feature type="disulfide bond" evidence="9">
    <location>
        <begin position="140"/>
        <end position="149"/>
    </location>
</feature>
<keyword evidence="9" id="KW-1015">Disulfide bond</keyword>
<feature type="binding site" evidence="8">
    <location>
        <position position="39"/>
    </location>
    <ligand>
        <name>Na(+)</name>
        <dbReference type="ChEBI" id="CHEBI:29101"/>
        <label>1</label>
    </ligand>
</feature>
<evidence type="ECO:0000256" key="4">
    <source>
        <dbReference type="ARBA" id="ARBA00022692"/>
    </source>
</evidence>
<feature type="transmembrane region" description="Helical" evidence="11">
    <location>
        <begin position="559"/>
        <end position="581"/>
    </location>
</feature>
<dbReference type="OrthoDB" id="6581954at2759"/>
<evidence type="ECO:0000256" key="3">
    <source>
        <dbReference type="ARBA" id="ARBA00022448"/>
    </source>
</evidence>
<keyword evidence="10" id="KW-0769">Symport</keyword>
<keyword evidence="8" id="KW-0915">Sodium</keyword>
<feature type="transmembrane region" description="Helical" evidence="11">
    <location>
        <begin position="403"/>
        <end position="426"/>
    </location>
</feature>
<feature type="transmembrane region" description="Helical" evidence="11">
    <location>
        <begin position="264"/>
        <end position="281"/>
    </location>
</feature>
<dbReference type="InterPro" id="IPR000175">
    <property type="entry name" value="Na/ntran_symport"/>
</dbReference>
<keyword evidence="3 10" id="KW-0813">Transport</keyword>
<dbReference type="GO" id="GO:0089718">
    <property type="term" value="P:amino acid import across plasma membrane"/>
    <property type="evidence" value="ECO:0007669"/>
    <property type="project" value="TreeGrafter"/>
</dbReference>
<feature type="binding site" evidence="8">
    <location>
        <position position="32"/>
    </location>
    <ligand>
        <name>Na(+)</name>
        <dbReference type="ChEBI" id="CHEBI:29101"/>
        <label>1</label>
    </ligand>
</feature>
<keyword evidence="8" id="KW-0479">Metal-binding</keyword>
<comment type="subcellular location">
    <subcellularLocation>
        <location evidence="1">Membrane</location>
        <topology evidence="1">Multi-pass membrane protein</topology>
    </subcellularLocation>
</comment>
<dbReference type="Pfam" id="PF00209">
    <property type="entry name" value="SNF"/>
    <property type="match status" value="1"/>
</dbReference>
<evidence type="ECO:0000256" key="6">
    <source>
        <dbReference type="ARBA" id="ARBA00023136"/>
    </source>
</evidence>
<evidence type="ECO:0000256" key="1">
    <source>
        <dbReference type="ARBA" id="ARBA00004141"/>
    </source>
</evidence>
<evidence type="ECO:0000256" key="11">
    <source>
        <dbReference type="SAM" id="Phobius"/>
    </source>
</evidence>
<dbReference type="EMBL" id="CAJHNH020000352">
    <property type="protein sequence ID" value="CAG5117132.1"/>
    <property type="molecule type" value="Genomic_DNA"/>
</dbReference>
<dbReference type="GO" id="GO:0005283">
    <property type="term" value="F:amino acid:sodium symporter activity"/>
    <property type="evidence" value="ECO:0007669"/>
    <property type="project" value="TreeGrafter"/>
</dbReference>
<feature type="transmembrane region" description="Helical" evidence="11">
    <location>
        <begin position="518"/>
        <end position="539"/>
    </location>
</feature>
<dbReference type="PANTHER" id="PTHR11616">
    <property type="entry name" value="SODIUM/CHLORIDE DEPENDENT TRANSPORTER"/>
    <property type="match status" value="1"/>
</dbReference>
<evidence type="ECO:0000256" key="7">
    <source>
        <dbReference type="ARBA" id="ARBA00023180"/>
    </source>
</evidence>
<evidence type="ECO:0000256" key="8">
    <source>
        <dbReference type="PIRSR" id="PIRSR600175-1"/>
    </source>
</evidence>
<feature type="transmembrane region" description="Helical" evidence="11">
    <location>
        <begin position="56"/>
        <end position="80"/>
    </location>
</feature>
<keyword evidence="4 10" id="KW-0812">Transmembrane</keyword>
<proteinExistence type="inferred from homology"/>
<feature type="binding site" evidence="8">
    <location>
        <position position="421"/>
    </location>
    <ligand>
        <name>Na(+)</name>
        <dbReference type="ChEBI" id="CHEBI:29101"/>
        <label>1</label>
    </ligand>
</feature>
<feature type="transmembrane region" description="Helical" evidence="11">
    <location>
        <begin position="478"/>
        <end position="498"/>
    </location>
</feature>
<feature type="transmembrane region" description="Helical" evidence="11">
    <location>
        <begin position="346"/>
        <end position="371"/>
    </location>
</feature>
<feature type="binding site" evidence="8">
    <location>
        <position position="35"/>
    </location>
    <ligand>
        <name>Na(+)</name>
        <dbReference type="ChEBI" id="CHEBI:29101"/>
        <label>1</label>
    </ligand>
</feature>